<evidence type="ECO:0000256" key="3">
    <source>
        <dbReference type="ARBA" id="ARBA00010532"/>
    </source>
</evidence>
<sequence length="674" mass="76885">MMNEGQRLLGLVLLCATFAFTVTITVVVWSTDLIKIALNEIIRYVFFQNMGIENNTAGYDIWSNPPIYPIVQVYLFNYTNADAFAKGIDKKLRVQEVGPYVYREYTEKVNIVFHDNGTVSYQGKSSFSFVPELSVGHQPRHERVIMPNIPLLVSVAIFIMKRISTYECFEYLSAIFYSLFPPLSVKDVGASMSALSVMKDNFLLAQIAFLAVARGLEAEQFVRVTAHDFMWGYDDPLFSAAATMGHAMPYKKFGILARLRWAEYVARMGESRNAYRVLVGRTEGKRPLGRPRRRWENNIEMDLREVGYDGRDWANLAQDRDRWRAYVRVAMNLRQVSGRYREYYCMELQRVGVRKDTVTMYTGKRNLQKLGMVTRFNGQERLRHWSGECNRIDGTDGTMFPPNLLDRNTTIYIFQGNMCRRLPLQYTEDAVILGGIPVLRYRVPRNTFDNPDVNPENACFCHQDVESCLPSGLFNASPCTFGAPVVMSFPHFYLGDPALQEIVDGLNPDPEKHDGYIDIHQASNSRISLPENFVQSMQRKLVFIEACHSEPADYGLTCKILIFIFLQELGVSLGGRSRLQFNMMVRKPSALNQLADFADGSVLPIAWFDTSVEDLPKEILSVVYHVTFTTRRVEKIMQYVLLAVSCALLYVLVRRFRNSRSPASNSDAGIVAPI</sequence>
<keyword evidence="6 13" id="KW-1133">Transmembrane helix</keyword>
<dbReference type="InterPro" id="IPR002159">
    <property type="entry name" value="CD36_fam"/>
</dbReference>
<evidence type="ECO:0000256" key="1">
    <source>
        <dbReference type="ARBA" id="ARBA00004189"/>
    </source>
</evidence>
<gene>
    <name evidence="14" type="ORF">ANN_06418</name>
</gene>
<feature type="transmembrane region" description="Helical" evidence="13">
    <location>
        <begin position="636"/>
        <end position="653"/>
    </location>
</feature>
<evidence type="ECO:0000256" key="9">
    <source>
        <dbReference type="ARBA" id="ARBA00023170"/>
    </source>
</evidence>
<evidence type="ECO:0000256" key="12">
    <source>
        <dbReference type="ARBA" id="ARBA00042244"/>
    </source>
</evidence>
<keyword evidence="9" id="KW-0675">Receptor</keyword>
<keyword evidence="8" id="KW-1015">Disulfide bond</keyword>
<keyword evidence="4" id="KW-1003">Cell membrane</keyword>
<organism evidence="14 15">
    <name type="scientific">Periplaneta americana</name>
    <name type="common">American cockroach</name>
    <name type="synonym">Blatta americana</name>
    <dbReference type="NCBI Taxonomy" id="6978"/>
    <lineage>
        <taxon>Eukaryota</taxon>
        <taxon>Metazoa</taxon>
        <taxon>Ecdysozoa</taxon>
        <taxon>Arthropoda</taxon>
        <taxon>Hexapoda</taxon>
        <taxon>Insecta</taxon>
        <taxon>Pterygota</taxon>
        <taxon>Neoptera</taxon>
        <taxon>Polyneoptera</taxon>
        <taxon>Dictyoptera</taxon>
        <taxon>Blattodea</taxon>
        <taxon>Blattoidea</taxon>
        <taxon>Blattidae</taxon>
        <taxon>Blattinae</taxon>
        <taxon>Periplaneta</taxon>
    </lineage>
</organism>
<comment type="caution">
    <text evidence="14">The sequence shown here is derived from an EMBL/GenBank/DDBJ whole genome shotgun (WGS) entry which is preliminary data.</text>
</comment>
<protein>
    <recommendedName>
        <fullName evidence="11">Scavenger receptor class B member 1</fullName>
    </recommendedName>
    <alternativeName>
        <fullName evidence="12">SR-BI</fullName>
    </alternativeName>
</protein>
<dbReference type="PANTHER" id="PTHR11923:SF110">
    <property type="entry name" value="SCAVENGER RECEPTOR CLASS B MEMBER 1"/>
    <property type="match status" value="1"/>
</dbReference>
<dbReference type="EMBL" id="JAJSOF020000011">
    <property type="protein sequence ID" value="KAJ4444622.1"/>
    <property type="molecule type" value="Genomic_DNA"/>
</dbReference>
<evidence type="ECO:0000256" key="10">
    <source>
        <dbReference type="ARBA" id="ARBA00023180"/>
    </source>
</evidence>
<accession>A0ABQ8TFA5</accession>
<comment type="subcellular location">
    <subcellularLocation>
        <location evidence="2">Cell membrane</location>
        <topology evidence="2">Multi-pass membrane protein</topology>
    </subcellularLocation>
    <subcellularLocation>
        <location evidence="1">Membrane</location>
        <location evidence="1">Caveola</location>
        <topology evidence="1">Multi-pass membrane protein</topology>
    </subcellularLocation>
</comment>
<evidence type="ECO:0000256" key="13">
    <source>
        <dbReference type="SAM" id="Phobius"/>
    </source>
</evidence>
<keyword evidence="7 13" id="KW-0472">Membrane</keyword>
<evidence type="ECO:0000256" key="7">
    <source>
        <dbReference type="ARBA" id="ARBA00023136"/>
    </source>
</evidence>
<dbReference type="PANTHER" id="PTHR11923">
    <property type="entry name" value="SCAVENGER RECEPTOR CLASS B TYPE-1 SR-B1"/>
    <property type="match status" value="1"/>
</dbReference>
<name>A0ABQ8TFA5_PERAM</name>
<evidence type="ECO:0000313" key="15">
    <source>
        <dbReference type="Proteomes" id="UP001148838"/>
    </source>
</evidence>
<evidence type="ECO:0000256" key="4">
    <source>
        <dbReference type="ARBA" id="ARBA00022475"/>
    </source>
</evidence>
<reference evidence="14 15" key="1">
    <citation type="journal article" date="2022" name="Allergy">
        <title>Genome assembly and annotation of Periplaneta americana reveal a comprehensive cockroach allergen profile.</title>
        <authorList>
            <person name="Wang L."/>
            <person name="Xiong Q."/>
            <person name="Saelim N."/>
            <person name="Wang L."/>
            <person name="Nong W."/>
            <person name="Wan A.T."/>
            <person name="Shi M."/>
            <person name="Liu X."/>
            <person name="Cao Q."/>
            <person name="Hui J.H.L."/>
            <person name="Sookrung N."/>
            <person name="Leung T.F."/>
            <person name="Tungtrongchitr A."/>
            <person name="Tsui S.K.W."/>
        </authorList>
    </citation>
    <scope>NUCLEOTIDE SEQUENCE [LARGE SCALE GENOMIC DNA]</scope>
    <source>
        <strain evidence="14">PWHHKU_190912</strain>
    </source>
</reference>
<comment type="similarity">
    <text evidence="3">Belongs to the CD36 family.</text>
</comment>
<evidence type="ECO:0000256" key="6">
    <source>
        <dbReference type="ARBA" id="ARBA00022989"/>
    </source>
</evidence>
<keyword evidence="15" id="KW-1185">Reference proteome</keyword>
<evidence type="ECO:0000256" key="11">
    <source>
        <dbReference type="ARBA" id="ARBA00040821"/>
    </source>
</evidence>
<evidence type="ECO:0000256" key="2">
    <source>
        <dbReference type="ARBA" id="ARBA00004651"/>
    </source>
</evidence>
<proteinExistence type="inferred from homology"/>
<keyword evidence="10" id="KW-0325">Glycoprotein</keyword>
<dbReference type="PRINTS" id="PR01609">
    <property type="entry name" value="CD36FAMILY"/>
</dbReference>
<dbReference type="Pfam" id="PF01130">
    <property type="entry name" value="CD36"/>
    <property type="match status" value="3"/>
</dbReference>
<dbReference type="Proteomes" id="UP001148838">
    <property type="component" value="Unassembled WGS sequence"/>
</dbReference>
<evidence type="ECO:0000313" key="14">
    <source>
        <dbReference type="EMBL" id="KAJ4444622.1"/>
    </source>
</evidence>
<evidence type="ECO:0000256" key="8">
    <source>
        <dbReference type="ARBA" id="ARBA00023157"/>
    </source>
</evidence>
<keyword evidence="5 13" id="KW-0812">Transmembrane</keyword>
<evidence type="ECO:0000256" key="5">
    <source>
        <dbReference type="ARBA" id="ARBA00022692"/>
    </source>
</evidence>